<comment type="caution">
    <text evidence="1">The sequence shown here is derived from an EMBL/GenBank/DDBJ whole genome shotgun (WGS) entry which is preliminary data.</text>
</comment>
<evidence type="ECO:0000313" key="2">
    <source>
        <dbReference type="Proteomes" id="UP001250932"/>
    </source>
</evidence>
<keyword evidence="2" id="KW-1185">Reference proteome</keyword>
<dbReference type="InterPro" id="IPR016024">
    <property type="entry name" value="ARM-type_fold"/>
</dbReference>
<gene>
    <name evidence="1" type="ORF">PPG34_16180</name>
</gene>
<proteinExistence type="predicted"/>
<dbReference type="SUPFAM" id="SSF48371">
    <property type="entry name" value="ARM repeat"/>
    <property type="match status" value="1"/>
</dbReference>
<sequence length="293" mass="32602">MSSQSFSHIVTALLITLAVGLLSPTFIQAQAQQELKKTYTPEEKDNLKAIHTILLGGKVTTWLDYEYPIYDPVSNLKGRLEEVGFHIVFDPEEPHDAILFLEYTETPSGTFRALEQGTAVTFNTTVYHPKVGIIASNHFEAEPSEVPIGGLYWDTIGNLEGDPLFFFQAQILKAWLTNQTDAGTVLMKMVRRPYTDTNFEQPYEQPGPAFVRRVARINAIRAIGALEDPQAQKTLWELTKVATPEERSVAVQVLGSIGNASFVPKLSLLAERDLDLNVQNAAQEAIRNIETGQ</sequence>
<dbReference type="Proteomes" id="UP001250932">
    <property type="component" value="Unassembled WGS sequence"/>
</dbReference>
<protein>
    <submittedName>
        <fullName evidence="1">HEAT repeat domain-containing protein</fullName>
    </submittedName>
</protein>
<evidence type="ECO:0000313" key="1">
    <source>
        <dbReference type="EMBL" id="MDT7043890.1"/>
    </source>
</evidence>
<organism evidence="1 2">
    <name type="scientific">Candidatus Nitronereus thalassa</name>
    <dbReference type="NCBI Taxonomy" id="3020898"/>
    <lineage>
        <taxon>Bacteria</taxon>
        <taxon>Pseudomonadati</taxon>
        <taxon>Nitrospirota</taxon>
        <taxon>Nitrospiria</taxon>
        <taxon>Nitrospirales</taxon>
        <taxon>Nitrospiraceae</taxon>
        <taxon>Candidatus Nitronereus</taxon>
    </lineage>
</organism>
<reference evidence="1 2" key="1">
    <citation type="journal article" date="2023" name="ISME J.">
        <title>Cultivation and genomic characterization of novel and ubiquitous marine nitrite-oxidizing bacteria from the Nitrospirales.</title>
        <authorList>
            <person name="Mueller A.J."/>
            <person name="Daebeler A."/>
            <person name="Herbold C.W."/>
            <person name="Kirkegaard R.H."/>
            <person name="Daims H."/>
        </authorList>
    </citation>
    <scope>NUCLEOTIDE SEQUENCE [LARGE SCALE GENOMIC DNA]</scope>
    <source>
        <strain evidence="1 2">EB</strain>
    </source>
</reference>
<dbReference type="RefSeq" id="WP_313834476.1">
    <property type="nucleotide sequence ID" value="NZ_JAQOUE010000002.1"/>
</dbReference>
<name>A0ABU3KBU2_9BACT</name>
<dbReference type="EMBL" id="JAQOUE010000002">
    <property type="protein sequence ID" value="MDT7043890.1"/>
    <property type="molecule type" value="Genomic_DNA"/>
</dbReference>
<dbReference type="Gene3D" id="1.25.10.10">
    <property type="entry name" value="Leucine-rich Repeat Variant"/>
    <property type="match status" value="1"/>
</dbReference>
<dbReference type="Pfam" id="PF13646">
    <property type="entry name" value="HEAT_2"/>
    <property type="match status" value="1"/>
</dbReference>
<accession>A0ABU3KBU2</accession>
<dbReference type="InterPro" id="IPR011989">
    <property type="entry name" value="ARM-like"/>
</dbReference>